<evidence type="ECO:0000259" key="14">
    <source>
        <dbReference type="PROSITE" id="PS51456"/>
    </source>
</evidence>
<dbReference type="Gene3D" id="1.20.120.720">
    <property type="entry name" value="Myosin VI head, motor domain, U50 subdomain"/>
    <property type="match status" value="1"/>
</dbReference>
<gene>
    <name evidence="15" type="ORF">O3M35_000093</name>
</gene>
<evidence type="ECO:0000256" key="10">
    <source>
        <dbReference type="PROSITE-ProRule" id="PRU00782"/>
    </source>
</evidence>
<dbReference type="GO" id="GO:0016459">
    <property type="term" value="C:myosin complex"/>
    <property type="evidence" value="ECO:0007669"/>
    <property type="project" value="UniProtKB-KW"/>
</dbReference>
<dbReference type="PANTHER" id="PTHR13140:SF706">
    <property type="entry name" value="DILUTE CLASS UNCONVENTIONAL MYOSIN, ISOFORM C"/>
    <property type="match status" value="1"/>
</dbReference>
<evidence type="ECO:0000256" key="7">
    <source>
        <dbReference type="ARBA" id="ARBA00023123"/>
    </source>
</evidence>
<keyword evidence="8 10" id="KW-0505">Motor protein</keyword>
<dbReference type="InterPro" id="IPR036961">
    <property type="entry name" value="Kinesin_motor_dom_sf"/>
</dbReference>
<dbReference type="FunFam" id="1.20.5.190:FF:000001">
    <property type="entry name" value="unconventional myosin-Va"/>
    <property type="match status" value="1"/>
</dbReference>
<evidence type="ECO:0000256" key="8">
    <source>
        <dbReference type="ARBA" id="ARBA00023175"/>
    </source>
</evidence>
<dbReference type="EMBL" id="JAPXFL010000001">
    <property type="protein sequence ID" value="KAK9511436.1"/>
    <property type="molecule type" value="Genomic_DNA"/>
</dbReference>
<dbReference type="GO" id="GO:0005516">
    <property type="term" value="F:calmodulin binding"/>
    <property type="evidence" value="ECO:0007669"/>
    <property type="project" value="UniProtKB-KW"/>
</dbReference>
<proteinExistence type="inferred from homology"/>
<protein>
    <recommendedName>
        <fullName evidence="17">Unconventional myosin-Va</fullName>
    </recommendedName>
</protein>
<feature type="coiled-coil region" evidence="11">
    <location>
        <begin position="1131"/>
        <end position="1226"/>
    </location>
</feature>
<evidence type="ECO:0000256" key="5">
    <source>
        <dbReference type="ARBA" id="ARBA00022860"/>
    </source>
</evidence>
<feature type="domain" description="Dilute" evidence="13">
    <location>
        <begin position="1321"/>
        <end position="1594"/>
    </location>
</feature>
<dbReference type="InterPro" id="IPR000048">
    <property type="entry name" value="IQ_motif_EF-hand-BS"/>
</dbReference>
<keyword evidence="2" id="KW-0677">Repeat</keyword>
<evidence type="ECO:0000256" key="2">
    <source>
        <dbReference type="ARBA" id="ARBA00022737"/>
    </source>
</evidence>
<keyword evidence="3 10" id="KW-0547">Nucleotide-binding</keyword>
<dbReference type="InterPro" id="IPR036103">
    <property type="entry name" value="MYSc_Myo5"/>
</dbReference>
<dbReference type="SUPFAM" id="SSF52540">
    <property type="entry name" value="P-loop containing nucleoside triphosphate hydrolases"/>
    <property type="match status" value="2"/>
</dbReference>
<dbReference type="GO" id="GO:0009888">
    <property type="term" value="P:tissue development"/>
    <property type="evidence" value="ECO:0007669"/>
    <property type="project" value="UniProtKB-ARBA"/>
</dbReference>
<evidence type="ECO:0000313" key="15">
    <source>
        <dbReference type="EMBL" id="KAK9511436.1"/>
    </source>
</evidence>
<feature type="coiled-coil region" evidence="11">
    <location>
        <begin position="1001"/>
        <end position="1096"/>
    </location>
</feature>
<comment type="caution">
    <text evidence="15">The sequence shown here is derived from an EMBL/GenBank/DDBJ whole genome shotgun (WGS) entry which is preliminary data.</text>
</comment>
<dbReference type="FunFam" id="1.10.10.820:FF:000001">
    <property type="entry name" value="Myosin heavy chain"/>
    <property type="match status" value="1"/>
</dbReference>
<dbReference type="Gene3D" id="6.20.240.20">
    <property type="match status" value="1"/>
</dbReference>
<evidence type="ECO:0000313" key="16">
    <source>
        <dbReference type="Proteomes" id="UP001461498"/>
    </source>
</evidence>
<keyword evidence="9 10" id="KW-0009">Actin-binding</keyword>
<dbReference type="GO" id="GO:0005524">
    <property type="term" value="F:ATP binding"/>
    <property type="evidence" value="ECO:0007669"/>
    <property type="project" value="UniProtKB-UniRule"/>
</dbReference>
<dbReference type="GO" id="GO:0051015">
    <property type="term" value="F:actin filament binding"/>
    <property type="evidence" value="ECO:0007669"/>
    <property type="project" value="TreeGrafter"/>
</dbReference>
<feature type="region of interest" description="Actin-binding" evidence="10">
    <location>
        <begin position="504"/>
        <end position="526"/>
    </location>
</feature>
<dbReference type="Proteomes" id="UP001461498">
    <property type="component" value="Unassembled WGS sequence"/>
</dbReference>
<dbReference type="SMART" id="SM00242">
    <property type="entry name" value="MYSc"/>
    <property type="match status" value="1"/>
</dbReference>
<organism evidence="15 16">
    <name type="scientific">Rhynocoris fuscipes</name>
    <dbReference type="NCBI Taxonomy" id="488301"/>
    <lineage>
        <taxon>Eukaryota</taxon>
        <taxon>Metazoa</taxon>
        <taxon>Ecdysozoa</taxon>
        <taxon>Arthropoda</taxon>
        <taxon>Hexapoda</taxon>
        <taxon>Insecta</taxon>
        <taxon>Pterygota</taxon>
        <taxon>Neoptera</taxon>
        <taxon>Paraneoptera</taxon>
        <taxon>Hemiptera</taxon>
        <taxon>Heteroptera</taxon>
        <taxon>Panheteroptera</taxon>
        <taxon>Cimicomorpha</taxon>
        <taxon>Reduviidae</taxon>
        <taxon>Harpactorinae</taxon>
        <taxon>Harpactorini</taxon>
        <taxon>Rhynocoris</taxon>
    </lineage>
</organism>
<dbReference type="SMART" id="SM01132">
    <property type="entry name" value="DIL"/>
    <property type="match status" value="1"/>
</dbReference>
<dbReference type="CDD" id="cd01380">
    <property type="entry name" value="MYSc_Myo5"/>
    <property type="match status" value="1"/>
</dbReference>
<feature type="compositionally biased region" description="Polar residues" evidence="12">
    <location>
        <begin position="971"/>
        <end position="984"/>
    </location>
</feature>
<keyword evidence="5" id="KW-0112">Calmodulin-binding</keyword>
<dbReference type="Gene3D" id="3.40.850.10">
    <property type="entry name" value="Kinesin motor domain"/>
    <property type="match status" value="1"/>
</dbReference>
<dbReference type="GO" id="GO:0048731">
    <property type="term" value="P:system development"/>
    <property type="evidence" value="ECO:0007669"/>
    <property type="project" value="UniProtKB-ARBA"/>
</dbReference>
<dbReference type="Gene3D" id="1.20.5.190">
    <property type="match status" value="3"/>
</dbReference>
<feature type="binding site" evidence="10">
    <location>
        <begin position="32"/>
        <end position="39"/>
    </location>
    <ligand>
        <name>ATP</name>
        <dbReference type="ChEBI" id="CHEBI:30616"/>
    </ligand>
</feature>
<dbReference type="PANTHER" id="PTHR13140">
    <property type="entry name" value="MYOSIN"/>
    <property type="match status" value="1"/>
</dbReference>
<dbReference type="InterPro" id="IPR002710">
    <property type="entry name" value="Dilute_dom"/>
</dbReference>
<evidence type="ECO:0000256" key="3">
    <source>
        <dbReference type="ARBA" id="ARBA00022741"/>
    </source>
</evidence>
<dbReference type="PROSITE" id="PS51456">
    <property type="entry name" value="MYOSIN_MOTOR"/>
    <property type="match status" value="1"/>
</dbReference>
<dbReference type="Gene3D" id="1.20.58.530">
    <property type="match status" value="1"/>
</dbReference>
<evidence type="ECO:0000256" key="1">
    <source>
        <dbReference type="ARBA" id="ARBA00008314"/>
    </source>
</evidence>
<name>A0AAW1DL49_9HEMI</name>
<dbReference type="GO" id="GO:0007015">
    <property type="term" value="P:actin filament organization"/>
    <property type="evidence" value="ECO:0007669"/>
    <property type="project" value="TreeGrafter"/>
</dbReference>
<dbReference type="GO" id="GO:0048513">
    <property type="term" value="P:animal organ development"/>
    <property type="evidence" value="ECO:0007669"/>
    <property type="project" value="UniProtKB-ARBA"/>
</dbReference>
<feature type="region of interest" description="Disordered" evidence="12">
    <location>
        <begin position="941"/>
        <end position="984"/>
    </location>
</feature>
<dbReference type="GO" id="GO:0016020">
    <property type="term" value="C:membrane"/>
    <property type="evidence" value="ECO:0007669"/>
    <property type="project" value="TreeGrafter"/>
</dbReference>
<dbReference type="SMART" id="SM00015">
    <property type="entry name" value="IQ"/>
    <property type="match status" value="6"/>
</dbReference>
<comment type="similarity">
    <text evidence="1 10">Belongs to the TRAFAC class myosin-kinesin ATPase superfamily. Myosin family.</text>
</comment>
<dbReference type="Pfam" id="PF00063">
    <property type="entry name" value="Myosin_head"/>
    <property type="match status" value="1"/>
</dbReference>
<evidence type="ECO:0000256" key="11">
    <source>
        <dbReference type="SAM" id="Coils"/>
    </source>
</evidence>
<dbReference type="GO" id="GO:0009653">
    <property type="term" value="P:anatomical structure morphogenesis"/>
    <property type="evidence" value="ECO:0007669"/>
    <property type="project" value="UniProtKB-ARBA"/>
</dbReference>
<dbReference type="PROSITE" id="PS51126">
    <property type="entry name" value="DILUTE"/>
    <property type="match status" value="1"/>
</dbReference>
<evidence type="ECO:0000256" key="9">
    <source>
        <dbReference type="ARBA" id="ARBA00023203"/>
    </source>
</evidence>
<dbReference type="GO" id="GO:0000146">
    <property type="term" value="F:microfilament motor activity"/>
    <property type="evidence" value="ECO:0007669"/>
    <property type="project" value="TreeGrafter"/>
</dbReference>
<accession>A0AAW1DL49</accession>
<dbReference type="PROSITE" id="PS50096">
    <property type="entry name" value="IQ"/>
    <property type="match status" value="6"/>
</dbReference>
<evidence type="ECO:0000256" key="6">
    <source>
        <dbReference type="ARBA" id="ARBA00023054"/>
    </source>
</evidence>
<dbReference type="Gene3D" id="1.10.10.820">
    <property type="match status" value="1"/>
</dbReference>
<evidence type="ECO:0000256" key="12">
    <source>
        <dbReference type="SAM" id="MobiDB-lite"/>
    </source>
</evidence>
<dbReference type="Pfam" id="PF01843">
    <property type="entry name" value="DIL"/>
    <property type="match status" value="1"/>
</dbReference>
<keyword evidence="16" id="KW-1185">Reference proteome</keyword>
<dbReference type="PRINTS" id="PR00193">
    <property type="entry name" value="MYOSINHEAVY"/>
</dbReference>
<keyword evidence="6 11" id="KW-0175">Coiled coil</keyword>
<evidence type="ECO:0008006" key="17">
    <source>
        <dbReference type="Google" id="ProtNLM"/>
    </source>
</evidence>
<dbReference type="GO" id="GO:0005737">
    <property type="term" value="C:cytoplasm"/>
    <property type="evidence" value="ECO:0007669"/>
    <property type="project" value="TreeGrafter"/>
</dbReference>
<keyword evidence="7 10" id="KW-0518">Myosin</keyword>
<dbReference type="Pfam" id="PF00612">
    <property type="entry name" value="IQ"/>
    <property type="match status" value="4"/>
</dbReference>
<reference evidence="15 16" key="1">
    <citation type="submission" date="2022-12" db="EMBL/GenBank/DDBJ databases">
        <title>Chromosome-level genome assembly of true bugs.</title>
        <authorList>
            <person name="Ma L."/>
            <person name="Li H."/>
        </authorList>
    </citation>
    <scope>NUCLEOTIDE SEQUENCE [LARGE SCALE GENOMIC DNA]</scope>
    <source>
        <strain evidence="15">Lab_2022b</strain>
    </source>
</reference>
<keyword evidence="4 10" id="KW-0067">ATP-binding</keyword>
<dbReference type="InterPro" id="IPR027417">
    <property type="entry name" value="P-loop_NTPase"/>
</dbReference>
<sequence>MGDLDPHIFAVAEEAYTKMEREQNDQSIIVSGESGAGKTVSAKYAMRYFATVGGSTTETQVERKVLASSPIMEAIGNAKTTRNDNSSRFGKYIELHFSHKFTIVGASMNTYLLEKSRVIFQSPGERNYHIFYQLCASREKLPKLHLDSAECYNYLCDSEHTIDGVNDGEAYNETLEALYTLGFSKQEIDDICLCLASVLHLGNISITDSAADGDICYISNRDKHLLIFTKLLDINIEELTRWLTHRKIVSTRESLNIPMKKEEAAGARDALAKHIYACLFSSIVTTINRALKTSSVVKQRFIGVLDIYGFETFDVNSFEQFCINYANEKLQQQFNLHVFKLEQTEYIKEGIEWKFIDFYDNQSCIDLIESKLGVLDLLDEECKMPRGSDTSWAEKLYSKCTKSAHFVKPRFGSSSFLIKHFADKVNYDVTGFLEKNKDTVLEEQVAVLRGSTNKLMRSLFTDSESKDKLVVPKTKIKLVPASTSAPSSSAKNKKTVGSQFRDSLNALMATLNATTPHYIRCIKPNDDKHPFKYHSGRVVQQLRACGVLETIRISAAGYPSRWLYADFLKRYRVLCKSKDVNWTNKRETCEKILSYVIKDTDKYQFGNTKIFFRAGQVAYLERLRSDRLLECCVKIQAFVRGFIHRCRYKKMLTAIYGIQKYGRGLLARRLADHLRKNRAAIVIQTRIRGWIKRKQYLRTKKTVLGLQKYGRGLLARRRYQEMRETRAAIIIQAAIRRWLARKRYQRIRSHVIICQSAVRRFLARRRYKKMKREAKSAEHLKKLNKGLENKIISLQQKISEMGKEMSYLKQVIQEGEELKQKLNAMRGIEVQLKTATEENSAFKKTIEQLLEQNEQFSKRDNEKETELKKSREMYEKMLDENSQLKNQVNHLEDQLNLMKHETEDTKEKLKHIESERQIERVAHQRLLAEKNSLEERLEIMNEDKGTNMHKRSSSDASTISVQDEDNGYGSVKSSSISRASTPTPDQQVNISLVVSNLQKKNKTLVNEISRQQILLTEYERKLSTPEVRGNKDETLEIENSRLRADLNALREAVANDTNNKSVTVKGMSVKELALSLERTENELRRVLEENTILRKNLGARVSSTSSLAKSSYADIGDPSIINEDGELVLAFEALKRTLRQVESELQEKREENVHLIKELNNYQTENERLREILMSSSKDNSALSQAHLQVEITRISSDYVELQEKYDQLSMKFRKSQDQLNKANKKLIEAGLMEDIAEKINTSAVVELMPFKEKEKKIKGMFEFQQEHIPVILKQLLSLKPKDSLKLLPGLPAYILFMCIRYTDYIKNEQMLQSFILGYAKHIKNVVKKQIDCHIDNGSLWLANTLQLVNTLKQYSGDPHFSSKNTPTQNEQCLVSYDLSECRQMLTDQAIAICQGLLKKMCNSVQPYAVAAILEHEAISGLTSSVPNRTRSSSVSQVQSTNGFSVIDQLLELLTSFLRSLHQHGVDPHLPAQFFIKIFYNLCAHSLNNLLLRKEYCHWSKGMQIRYNLSHLEQWVREQINDSRVIDTLAPIIQASQLLQARKTDADVQNVAEMCSNLNTSQILKLLNMYTPIDSYEEKVSEQFIVNITNYLQETRDDANQPLMLDVNETFAIEFPFTSSHIRLEDIDVPEIFNLPMLKKI</sequence>
<dbReference type="InterPro" id="IPR001609">
    <property type="entry name" value="Myosin_head_motor_dom-like"/>
</dbReference>
<feature type="domain" description="Myosin motor" evidence="14">
    <location>
        <begin position="1"/>
        <end position="625"/>
    </location>
</feature>
<evidence type="ECO:0000256" key="4">
    <source>
        <dbReference type="ARBA" id="ARBA00022840"/>
    </source>
</evidence>
<dbReference type="CDD" id="cd15470">
    <property type="entry name" value="Myo5_CBD"/>
    <property type="match status" value="1"/>
</dbReference>
<evidence type="ECO:0000259" key="13">
    <source>
        <dbReference type="PROSITE" id="PS51126"/>
    </source>
</evidence>